<dbReference type="InterPro" id="IPR036291">
    <property type="entry name" value="NAD(P)-bd_dom_sf"/>
</dbReference>
<dbReference type="InterPro" id="IPR038770">
    <property type="entry name" value="Na+/solute_symporter_sf"/>
</dbReference>
<evidence type="ECO:0000256" key="3">
    <source>
        <dbReference type="ARBA" id="ARBA00022449"/>
    </source>
</evidence>
<dbReference type="InterPro" id="IPR003148">
    <property type="entry name" value="RCK_N"/>
</dbReference>
<feature type="transmembrane region" description="Helical" evidence="10">
    <location>
        <begin position="102"/>
        <end position="124"/>
    </location>
</feature>
<dbReference type="PATRIC" id="fig|1280952.3.peg.99"/>
<feature type="transmembrane region" description="Helical" evidence="10">
    <location>
        <begin position="196"/>
        <end position="219"/>
    </location>
</feature>
<evidence type="ECO:0000313" key="12">
    <source>
        <dbReference type="EMBL" id="KCZ90969.1"/>
    </source>
</evidence>
<dbReference type="RefSeq" id="WP_035576920.1">
    <property type="nucleotide sequence ID" value="NZ_ARYJ01000001.1"/>
</dbReference>
<evidence type="ECO:0000256" key="6">
    <source>
        <dbReference type="ARBA" id="ARBA00022958"/>
    </source>
</evidence>
<accession>A0A059FK16</accession>
<keyword evidence="5 10" id="KW-0812">Transmembrane</keyword>
<evidence type="ECO:0000256" key="10">
    <source>
        <dbReference type="SAM" id="Phobius"/>
    </source>
</evidence>
<keyword evidence="6" id="KW-0630">Potassium</keyword>
<dbReference type="AlphaFoldDB" id="A0A059FK16"/>
<keyword evidence="7 10" id="KW-1133">Transmembrane helix</keyword>
<evidence type="ECO:0000313" key="13">
    <source>
        <dbReference type="Proteomes" id="UP000024816"/>
    </source>
</evidence>
<dbReference type="Gene3D" id="3.40.50.720">
    <property type="entry name" value="NAD(P)-binding Rossmann-like Domain"/>
    <property type="match status" value="1"/>
</dbReference>
<comment type="caution">
    <text evidence="12">The sequence shown here is derived from an EMBL/GenBank/DDBJ whole genome shotgun (WGS) entry which is preliminary data.</text>
</comment>
<dbReference type="eggNOG" id="COG1226">
    <property type="taxonomic scope" value="Bacteria"/>
</dbReference>
<dbReference type="Pfam" id="PF00999">
    <property type="entry name" value="Na_H_Exchanger"/>
    <property type="match status" value="1"/>
</dbReference>
<evidence type="ECO:0000256" key="8">
    <source>
        <dbReference type="ARBA" id="ARBA00023065"/>
    </source>
</evidence>
<keyword evidence="2" id="KW-0813">Transport</keyword>
<dbReference type="GO" id="GO:0012505">
    <property type="term" value="C:endomembrane system"/>
    <property type="evidence" value="ECO:0007669"/>
    <property type="project" value="UniProtKB-SubCell"/>
</dbReference>
<feature type="transmembrane region" description="Helical" evidence="10">
    <location>
        <begin position="130"/>
        <end position="152"/>
    </location>
</feature>
<dbReference type="SUPFAM" id="SSF51735">
    <property type="entry name" value="NAD(P)-binding Rossmann-fold domains"/>
    <property type="match status" value="1"/>
</dbReference>
<protein>
    <submittedName>
        <fullName evidence="12">Sodium/hydrogen exchanger</fullName>
    </submittedName>
</protein>
<keyword evidence="4" id="KW-0633">Potassium transport</keyword>
<dbReference type="Gene3D" id="1.20.1530.20">
    <property type="match status" value="1"/>
</dbReference>
<dbReference type="PANTHER" id="PTHR46157:SF4">
    <property type="entry name" value="K(+) EFFLUX ANTIPORTER 3, CHLOROPLASTIC"/>
    <property type="match status" value="1"/>
</dbReference>
<sequence>MHEGSHEILIKDALVFLIAAGLLVPALRMLKLPAVVGFILAGVALGPWGLGSFSDTWAPLGMFTIAEPEAAAPFAELGVLFLLFLLGLELSVEQLWSLRRIVFGAGIVQAAASAILLAILATVFDFDLTAAIVVGLALALSSTAVVMQLMTANHQASAPVGRTALGVLLFQDILVAPILIFVGFASSEAGANLGTVLLEAAVQGVLAVGILLVIGRFLLRRLFQMAADAGGRDFLMAITLLTVVGAAVLTASAGLSIALGAFLAGLMLGETEFKHQTEVDLDPFKGLLLGLFFMTVGLGLDLGVIAQQWPLVLMGLITLLVVKYAIAWGAVRIFGRSPELATETAGLLAPAGEFAFVVLAAGAAGGVITGDQATLVSAVAGLSMLLIPVTWRGSQSLVRRMQSKGQGQATTLPAEKAELENHVIIAGFGRVGQAVARILDEENTRVVALDSRPDTVARLRKQGWSVYFGDGARKEILDKAGLEGAAMVVVTIDDPQAAEHIVRAVRRGRPEIPILARAQDADHSRSLFQAGATHVVPDAIEAGLQMSARALEQFGYTPDTVRSLIGAERDAEYRKAMLEQS</sequence>
<dbReference type="PROSITE" id="PS51201">
    <property type="entry name" value="RCK_N"/>
    <property type="match status" value="1"/>
</dbReference>
<evidence type="ECO:0000256" key="7">
    <source>
        <dbReference type="ARBA" id="ARBA00022989"/>
    </source>
</evidence>
<feature type="transmembrane region" description="Helical" evidence="10">
    <location>
        <begin position="164"/>
        <end position="184"/>
    </location>
</feature>
<feature type="transmembrane region" description="Helical" evidence="10">
    <location>
        <begin position="286"/>
        <end position="304"/>
    </location>
</feature>
<keyword evidence="9 10" id="KW-0472">Membrane</keyword>
<feature type="transmembrane region" description="Helical" evidence="10">
    <location>
        <begin position="6"/>
        <end position="25"/>
    </location>
</feature>
<keyword evidence="3" id="KW-0050">Antiport</keyword>
<gene>
    <name evidence="12" type="ORF">HJA_00485</name>
</gene>
<feature type="transmembrane region" description="Helical" evidence="10">
    <location>
        <begin position="32"/>
        <end position="50"/>
    </location>
</feature>
<organism evidence="12 13">
    <name type="scientific">Hyphomonas jannaschiana VP2</name>
    <dbReference type="NCBI Taxonomy" id="1280952"/>
    <lineage>
        <taxon>Bacteria</taxon>
        <taxon>Pseudomonadati</taxon>
        <taxon>Pseudomonadota</taxon>
        <taxon>Alphaproteobacteria</taxon>
        <taxon>Hyphomonadales</taxon>
        <taxon>Hyphomonadaceae</taxon>
        <taxon>Hyphomonas</taxon>
    </lineage>
</organism>
<dbReference type="EMBL" id="ARYJ01000001">
    <property type="protein sequence ID" value="KCZ90969.1"/>
    <property type="molecule type" value="Genomic_DNA"/>
</dbReference>
<dbReference type="eggNOG" id="COG0475">
    <property type="taxonomic scope" value="Bacteria"/>
</dbReference>
<dbReference type="OrthoDB" id="9781411at2"/>
<dbReference type="PANTHER" id="PTHR46157">
    <property type="entry name" value="K(+) EFFLUX ANTIPORTER 3, CHLOROPLASTIC"/>
    <property type="match status" value="1"/>
</dbReference>
<feature type="transmembrane region" description="Helical" evidence="10">
    <location>
        <begin position="375"/>
        <end position="391"/>
    </location>
</feature>
<keyword evidence="8" id="KW-0406">Ion transport</keyword>
<evidence type="ECO:0000256" key="4">
    <source>
        <dbReference type="ARBA" id="ARBA00022538"/>
    </source>
</evidence>
<dbReference type="InterPro" id="IPR006153">
    <property type="entry name" value="Cation/H_exchanger_TM"/>
</dbReference>
<evidence type="ECO:0000256" key="2">
    <source>
        <dbReference type="ARBA" id="ARBA00022448"/>
    </source>
</evidence>
<dbReference type="Proteomes" id="UP000024816">
    <property type="component" value="Unassembled WGS sequence"/>
</dbReference>
<feature type="transmembrane region" description="Helical" evidence="10">
    <location>
        <begin position="347"/>
        <end position="368"/>
    </location>
</feature>
<evidence type="ECO:0000256" key="5">
    <source>
        <dbReference type="ARBA" id="ARBA00022692"/>
    </source>
</evidence>
<comment type="subcellular location">
    <subcellularLocation>
        <location evidence="1">Endomembrane system</location>
        <topology evidence="1">Multi-pass membrane protein</topology>
    </subcellularLocation>
</comment>
<evidence type="ECO:0000256" key="9">
    <source>
        <dbReference type="ARBA" id="ARBA00023136"/>
    </source>
</evidence>
<dbReference type="GO" id="GO:0015297">
    <property type="term" value="F:antiporter activity"/>
    <property type="evidence" value="ECO:0007669"/>
    <property type="project" value="UniProtKB-KW"/>
</dbReference>
<proteinExistence type="predicted"/>
<evidence type="ECO:0000256" key="1">
    <source>
        <dbReference type="ARBA" id="ARBA00004127"/>
    </source>
</evidence>
<name>A0A059FK16_9PROT</name>
<feature type="transmembrane region" description="Helical" evidence="10">
    <location>
        <begin position="311"/>
        <end position="335"/>
    </location>
</feature>
<dbReference type="STRING" id="1280952.HJA_00485"/>
<feature type="transmembrane region" description="Helical" evidence="10">
    <location>
        <begin position="240"/>
        <end position="266"/>
    </location>
</feature>
<dbReference type="GO" id="GO:0005886">
    <property type="term" value="C:plasma membrane"/>
    <property type="evidence" value="ECO:0007669"/>
    <property type="project" value="TreeGrafter"/>
</dbReference>
<feature type="transmembrane region" description="Helical" evidence="10">
    <location>
        <begin position="70"/>
        <end position="90"/>
    </location>
</feature>
<reference evidence="12 13" key="1">
    <citation type="journal article" date="2014" name="Antonie Van Leeuwenhoek">
        <title>Hyphomonas beringensis sp. nov. and Hyphomonas chukchiensis sp. nov., isolated from surface seawater of the Bering Sea and Chukchi Sea.</title>
        <authorList>
            <person name="Li C."/>
            <person name="Lai Q."/>
            <person name="Li G."/>
            <person name="Dong C."/>
            <person name="Wang J."/>
            <person name="Liao Y."/>
            <person name="Shao Z."/>
        </authorList>
    </citation>
    <scope>NUCLEOTIDE SEQUENCE [LARGE SCALE GENOMIC DNA]</scope>
    <source>
        <strain evidence="12 13">VP2</strain>
    </source>
</reference>
<dbReference type="FunFam" id="3.40.50.720:FF:000036">
    <property type="entry name" value="Glutathione-regulated potassium-efflux system protein KefB"/>
    <property type="match status" value="1"/>
</dbReference>
<evidence type="ECO:0000259" key="11">
    <source>
        <dbReference type="PROSITE" id="PS51201"/>
    </source>
</evidence>
<dbReference type="GO" id="GO:0006813">
    <property type="term" value="P:potassium ion transport"/>
    <property type="evidence" value="ECO:0007669"/>
    <property type="project" value="UniProtKB-KW"/>
</dbReference>
<dbReference type="GO" id="GO:1902600">
    <property type="term" value="P:proton transmembrane transport"/>
    <property type="evidence" value="ECO:0007669"/>
    <property type="project" value="InterPro"/>
</dbReference>
<dbReference type="Pfam" id="PF02254">
    <property type="entry name" value="TrkA_N"/>
    <property type="match status" value="1"/>
</dbReference>
<feature type="domain" description="RCK N-terminal" evidence="11">
    <location>
        <begin position="420"/>
        <end position="537"/>
    </location>
</feature>
<keyword evidence="13" id="KW-1185">Reference proteome</keyword>